<evidence type="ECO:0000256" key="4">
    <source>
        <dbReference type="ARBA" id="ARBA00023002"/>
    </source>
</evidence>
<dbReference type="PANTHER" id="PTHR10961">
    <property type="entry name" value="PEROXISOMAL SARCOSINE OXIDASE"/>
    <property type="match status" value="1"/>
</dbReference>
<keyword evidence="4" id="KW-0560">Oxidoreductase</keyword>
<dbReference type="InterPro" id="IPR002204">
    <property type="entry name" value="3-OH-isobutyrate_DH-rel_CS"/>
</dbReference>
<dbReference type="Pfam" id="PF01266">
    <property type="entry name" value="DAO"/>
    <property type="match status" value="1"/>
</dbReference>
<protein>
    <submittedName>
        <fullName evidence="6">Sarcosine oxidase</fullName>
    </submittedName>
</protein>
<dbReference type="NCBIfam" id="NF008425">
    <property type="entry name" value="PRK11259.1"/>
    <property type="match status" value="1"/>
</dbReference>
<keyword evidence="2" id="KW-0285">Flavoprotein</keyword>
<keyword evidence="7" id="KW-1185">Reference proteome</keyword>
<dbReference type="SUPFAM" id="SSF51905">
    <property type="entry name" value="FAD/NAD(P)-binding domain"/>
    <property type="match status" value="1"/>
</dbReference>
<evidence type="ECO:0000256" key="3">
    <source>
        <dbReference type="ARBA" id="ARBA00022827"/>
    </source>
</evidence>
<dbReference type="SUPFAM" id="SSF54373">
    <property type="entry name" value="FAD-linked reductases, C-terminal domain"/>
    <property type="match status" value="1"/>
</dbReference>
<dbReference type="OrthoDB" id="9806452at2"/>
<dbReference type="RefSeq" id="WP_090054113.1">
    <property type="nucleotide sequence ID" value="NZ_FNCC01000012.1"/>
</dbReference>
<sequence length="373" mass="40796">MASGRPYDVVVIGLGGMGSAAAYRLARRGLRVLGLERFTPAHARGSSHGGSRITRQAYFEDPAYVPLLLRAHELWDEIERDSGEHVFHRVGGVLLGVPDSRVVSGSRASAERYGLKHELLDASEIRRRFPALNPAADEIALYEDGAGYVVPETAVRAHLELARRAGADLHFEEPVTHWEQGRVTTARATYETGHVVVCPGPWAPELLRDLEIPFEVERQVQHHFTPATRDLDHHPVYIWDPADGEGFYGFPKIDGTVKVAFHTGGQVCTPDTVDRTVHDHEVDAVRAATARPVPGLADTYRRGVTCMYTNTADRHFVIARHPGHDGVTVACGFSGHGFKFVPVVGEILADLATDGATRHPIALFDPARLRGGA</sequence>
<proteinExistence type="predicted"/>
<dbReference type="Gene3D" id="3.30.9.10">
    <property type="entry name" value="D-Amino Acid Oxidase, subunit A, domain 2"/>
    <property type="match status" value="1"/>
</dbReference>
<dbReference type="PANTHER" id="PTHR10961:SF7">
    <property type="entry name" value="FAD DEPENDENT OXIDOREDUCTASE DOMAIN-CONTAINING PROTEIN"/>
    <property type="match status" value="1"/>
</dbReference>
<dbReference type="Gene3D" id="3.50.50.60">
    <property type="entry name" value="FAD/NAD(P)-binding domain"/>
    <property type="match status" value="1"/>
</dbReference>
<dbReference type="InterPro" id="IPR045170">
    <property type="entry name" value="MTOX"/>
</dbReference>
<organism evidence="6 7">
    <name type="scientific">Lentzea fradiae</name>
    <dbReference type="NCBI Taxonomy" id="200378"/>
    <lineage>
        <taxon>Bacteria</taxon>
        <taxon>Bacillati</taxon>
        <taxon>Actinomycetota</taxon>
        <taxon>Actinomycetes</taxon>
        <taxon>Pseudonocardiales</taxon>
        <taxon>Pseudonocardiaceae</taxon>
        <taxon>Lentzea</taxon>
    </lineage>
</organism>
<comment type="cofactor">
    <cofactor evidence="1">
        <name>FAD</name>
        <dbReference type="ChEBI" id="CHEBI:57692"/>
    </cofactor>
</comment>
<name>A0A1G7XN78_9PSEU</name>
<dbReference type="STRING" id="200378.SAMN05216553_112121"/>
<evidence type="ECO:0000313" key="6">
    <source>
        <dbReference type="EMBL" id="SDG85657.1"/>
    </source>
</evidence>
<evidence type="ECO:0000256" key="2">
    <source>
        <dbReference type="ARBA" id="ARBA00022630"/>
    </source>
</evidence>
<dbReference type="PROSITE" id="PS00895">
    <property type="entry name" value="3_HYDROXYISOBUT_DH"/>
    <property type="match status" value="1"/>
</dbReference>
<dbReference type="AlphaFoldDB" id="A0A1G7XN78"/>
<dbReference type="InterPro" id="IPR006076">
    <property type="entry name" value="FAD-dep_OxRdtase"/>
</dbReference>
<evidence type="ECO:0000256" key="1">
    <source>
        <dbReference type="ARBA" id="ARBA00001974"/>
    </source>
</evidence>
<dbReference type="InterPro" id="IPR036188">
    <property type="entry name" value="FAD/NAD-bd_sf"/>
</dbReference>
<feature type="domain" description="FAD dependent oxidoreductase" evidence="5">
    <location>
        <begin position="8"/>
        <end position="351"/>
    </location>
</feature>
<keyword evidence="3" id="KW-0274">FAD</keyword>
<dbReference type="Proteomes" id="UP000199623">
    <property type="component" value="Unassembled WGS sequence"/>
</dbReference>
<reference evidence="7" key="1">
    <citation type="submission" date="2016-10" db="EMBL/GenBank/DDBJ databases">
        <authorList>
            <person name="Varghese N."/>
            <person name="Submissions S."/>
        </authorList>
    </citation>
    <scope>NUCLEOTIDE SEQUENCE [LARGE SCALE GENOMIC DNA]</scope>
    <source>
        <strain evidence="7">CGMCC 4.3506</strain>
    </source>
</reference>
<dbReference type="GO" id="GO:0050660">
    <property type="term" value="F:flavin adenine dinucleotide binding"/>
    <property type="evidence" value="ECO:0007669"/>
    <property type="project" value="InterPro"/>
</dbReference>
<evidence type="ECO:0000313" key="7">
    <source>
        <dbReference type="Proteomes" id="UP000199623"/>
    </source>
</evidence>
<gene>
    <name evidence="6" type="ORF">SAMN05216553_112121</name>
</gene>
<evidence type="ECO:0000259" key="5">
    <source>
        <dbReference type="Pfam" id="PF01266"/>
    </source>
</evidence>
<dbReference type="GO" id="GO:0008115">
    <property type="term" value="F:sarcosine oxidase activity"/>
    <property type="evidence" value="ECO:0007669"/>
    <property type="project" value="TreeGrafter"/>
</dbReference>
<dbReference type="EMBL" id="FNCC01000012">
    <property type="protein sequence ID" value="SDG85657.1"/>
    <property type="molecule type" value="Genomic_DNA"/>
</dbReference>
<accession>A0A1G7XN78</accession>